<name>X0S512_9ZZZZ</name>
<feature type="non-terminal residue" evidence="1">
    <location>
        <position position="1"/>
    </location>
</feature>
<organism evidence="1">
    <name type="scientific">marine sediment metagenome</name>
    <dbReference type="NCBI Taxonomy" id="412755"/>
    <lineage>
        <taxon>unclassified sequences</taxon>
        <taxon>metagenomes</taxon>
        <taxon>ecological metagenomes</taxon>
    </lineage>
</organism>
<evidence type="ECO:0000313" key="1">
    <source>
        <dbReference type="EMBL" id="GAF76099.1"/>
    </source>
</evidence>
<sequence length="225" mass="25310">AVCEALHDPDKCGEGEVLIWPVVEEGKSQDSDDQAGLHIIEVCQFARQDWTSSANHGLRKDMEDKVLLFPQFDNISLALSAAQDEREGRSSLYDSLEDCVMEIEELKNELACIVMTRTGTGINCRDRWDTPETKLASGRKGRLRKDRYSALVMANMIARQMARQTPTPEYPVIGGATKELCHGAMNGPMYMGPDWFVRDGGFFAGIGIGRRAEQEYRPSRSRYER</sequence>
<comment type="caution">
    <text evidence="1">The sequence shown here is derived from an EMBL/GenBank/DDBJ whole genome shotgun (WGS) entry which is preliminary data.</text>
</comment>
<dbReference type="EMBL" id="BARS01004305">
    <property type="protein sequence ID" value="GAF76099.1"/>
    <property type="molecule type" value="Genomic_DNA"/>
</dbReference>
<accession>X0S512</accession>
<reference evidence="1" key="1">
    <citation type="journal article" date="2014" name="Front. Microbiol.">
        <title>High frequency of phylogenetically diverse reductive dehalogenase-homologous genes in deep subseafloor sedimentary metagenomes.</title>
        <authorList>
            <person name="Kawai M."/>
            <person name="Futagami T."/>
            <person name="Toyoda A."/>
            <person name="Takaki Y."/>
            <person name="Nishi S."/>
            <person name="Hori S."/>
            <person name="Arai W."/>
            <person name="Tsubouchi T."/>
            <person name="Morono Y."/>
            <person name="Uchiyama I."/>
            <person name="Ito T."/>
            <person name="Fujiyama A."/>
            <person name="Inagaki F."/>
            <person name="Takami H."/>
        </authorList>
    </citation>
    <scope>NUCLEOTIDE SEQUENCE</scope>
    <source>
        <strain evidence="1">Expedition CK06-06</strain>
    </source>
</reference>
<proteinExistence type="predicted"/>
<dbReference type="AlphaFoldDB" id="X0S512"/>
<gene>
    <name evidence="1" type="ORF">S01H1_08385</name>
</gene>
<protein>
    <submittedName>
        <fullName evidence="1">Uncharacterized protein</fullName>
    </submittedName>
</protein>